<protein>
    <submittedName>
        <fullName evidence="1">Uncharacterized protein</fullName>
    </submittedName>
</protein>
<proteinExistence type="predicted"/>
<dbReference type="AlphaFoldDB" id="A0A5B0NCE9"/>
<accession>A0A5B0NCE9</accession>
<keyword evidence="2" id="KW-1185">Reference proteome</keyword>
<sequence>MSNHPFSSPTWMNAASFSLIFAKPSDWILYPKRLSSIQNKLIHSRAQATRILDLHLSERQRGVLIQGGIPANVTSSLDQPVGVRETVNKHYFSRDEGRALMAYQRLLDERRGMHFLVSVLQGDRRPAEVETFALQRFFWVKKVLSVVPTCLLNLGNGLLTDIS</sequence>
<gene>
    <name evidence="1" type="ORF">PGT21_015612</name>
</gene>
<evidence type="ECO:0000313" key="1">
    <source>
        <dbReference type="EMBL" id="KAA1086921.1"/>
    </source>
</evidence>
<dbReference type="EMBL" id="VSWC01000105">
    <property type="protein sequence ID" value="KAA1086921.1"/>
    <property type="molecule type" value="Genomic_DNA"/>
</dbReference>
<organism evidence="1 2">
    <name type="scientific">Puccinia graminis f. sp. tritici</name>
    <dbReference type="NCBI Taxonomy" id="56615"/>
    <lineage>
        <taxon>Eukaryota</taxon>
        <taxon>Fungi</taxon>
        <taxon>Dikarya</taxon>
        <taxon>Basidiomycota</taxon>
        <taxon>Pucciniomycotina</taxon>
        <taxon>Pucciniomycetes</taxon>
        <taxon>Pucciniales</taxon>
        <taxon>Pucciniaceae</taxon>
        <taxon>Puccinia</taxon>
    </lineage>
</organism>
<reference evidence="1 2" key="1">
    <citation type="submission" date="2019-05" db="EMBL/GenBank/DDBJ databases">
        <title>Emergence of the Ug99 lineage of the wheat stem rust pathogen through somatic hybridization.</title>
        <authorList>
            <person name="Li F."/>
            <person name="Upadhyaya N.M."/>
            <person name="Sperschneider J."/>
            <person name="Matny O."/>
            <person name="Nguyen-Phuc H."/>
            <person name="Mago R."/>
            <person name="Raley C."/>
            <person name="Miller M.E."/>
            <person name="Silverstein K.A.T."/>
            <person name="Henningsen E."/>
            <person name="Hirsch C.D."/>
            <person name="Visser B."/>
            <person name="Pretorius Z.A."/>
            <person name="Steffenson B.J."/>
            <person name="Schwessinger B."/>
            <person name="Dodds P.N."/>
            <person name="Figueroa M."/>
        </authorList>
    </citation>
    <scope>NUCLEOTIDE SEQUENCE [LARGE SCALE GENOMIC DNA]</scope>
    <source>
        <strain evidence="1">21-0</strain>
    </source>
</reference>
<dbReference type="Proteomes" id="UP000324748">
    <property type="component" value="Unassembled WGS sequence"/>
</dbReference>
<name>A0A5B0NCE9_PUCGR</name>
<evidence type="ECO:0000313" key="2">
    <source>
        <dbReference type="Proteomes" id="UP000324748"/>
    </source>
</evidence>
<comment type="caution">
    <text evidence="1">The sequence shown here is derived from an EMBL/GenBank/DDBJ whole genome shotgun (WGS) entry which is preliminary data.</text>
</comment>